<sequence>MIGANMQITARGHPAPIGRYATLGVIRSEQGTQLAGRFSAFHSVQVLQHHLDAVRPGARQADPCARVLVRVGGLQGGGGMVKALQCRLLYLDVAPPEPSRYRLPEPVPRIGTCSLNHRGAAGCGQRR</sequence>
<dbReference type="AlphaFoldDB" id="A0A7W9Q333"/>
<comment type="caution">
    <text evidence="1">The sequence shown here is derived from an EMBL/GenBank/DDBJ whole genome shotgun (WGS) entry which is preliminary data.</text>
</comment>
<accession>A0A7W9Q333</accession>
<dbReference type="EMBL" id="JACHJK010000031">
    <property type="protein sequence ID" value="MBB5932723.1"/>
    <property type="molecule type" value="Genomic_DNA"/>
</dbReference>
<name>A0A7W9Q333_9ACTN</name>
<keyword evidence="2" id="KW-1185">Reference proteome</keyword>
<organism evidence="1 2">
    <name type="scientific">Streptomyces echinatus</name>
    <dbReference type="NCBI Taxonomy" id="67293"/>
    <lineage>
        <taxon>Bacteria</taxon>
        <taxon>Bacillati</taxon>
        <taxon>Actinomycetota</taxon>
        <taxon>Actinomycetes</taxon>
        <taxon>Kitasatosporales</taxon>
        <taxon>Streptomycetaceae</taxon>
        <taxon>Streptomyces</taxon>
    </lineage>
</organism>
<reference evidence="1 2" key="1">
    <citation type="submission" date="2020-08" db="EMBL/GenBank/DDBJ databases">
        <title>Genomic Encyclopedia of Type Strains, Phase III (KMG-III): the genomes of soil and plant-associated and newly described type strains.</title>
        <authorList>
            <person name="Whitman W."/>
        </authorList>
    </citation>
    <scope>NUCLEOTIDE SEQUENCE [LARGE SCALE GENOMIC DNA]</scope>
    <source>
        <strain evidence="1 2">CECT 3313</strain>
    </source>
</reference>
<dbReference type="RefSeq" id="WP_184975556.1">
    <property type="nucleotide sequence ID" value="NZ_BAAAWF010000079.1"/>
</dbReference>
<evidence type="ECO:0000313" key="1">
    <source>
        <dbReference type="EMBL" id="MBB5932723.1"/>
    </source>
</evidence>
<gene>
    <name evidence="1" type="ORF">FHS34_008243</name>
</gene>
<protein>
    <submittedName>
        <fullName evidence="1">Uncharacterized protein</fullName>
    </submittedName>
</protein>
<proteinExistence type="predicted"/>
<dbReference type="Proteomes" id="UP000585836">
    <property type="component" value="Unassembled WGS sequence"/>
</dbReference>
<evidence type="ECO:0000313" key="2">
    <source>
        <dbReference type="Proteomes" id="UP000585836"/>
    </source>
</evidence>